<dbReference type="Pfam" id="PF09140">
    <property type="entry name" value="MipZ"/>
    <property type="match status" value="1"/>
</dbReference>
<keyword evidence="5" id="KW-0067">ATP-binding</keyword>
<dbReference type="InterPro" id="IPR015223">
    <property type="entry name" value="MipZ"/>
</dbReference>
<keyword evidence="6 8" id="KW-1133">Transmembrane helix</keyword>
<feature type="domain" description="Tyrosine-protein kinase G-rich" evidence="10">
    <location>
        <begin position="409"/>
        <end position="481"/>
    </location>
</feature>
<dbReference type="InterPro" id="IPR003856">
    <property type="entry name" value="LPS_length_determ_N"/>
</dbReference>
<evidence type="ECO:0000256" key="1">
    <source>
        <dbReference type="ARBA" id="ARBA00004651"/>
    </source>
</evidence>
<sequence>MNILNSSLPLPQRDRPIPAQDMIDLSGLFRIIWRRKGTIALVVVATVALTGTWLHFATPIYTASSSILLDTREQHITNVKEVVSELSVSSSVIAGEVSVVMSNLLVGKVVDQLHLVDDPEFDPWIPRAPSYADQAKDLLRRAFAAVGIADLWPLEADDRSRQPAASKKAEARRVVIEAVQNHLSVRQSGIAYVIEVSFSSPDPLTASRVANAVAQRYIQDQIDGSREATRRAAVWLGERIEGLRVQVETAEVAVVKLRAQQAREEGGGVDVVTQQLKELNSALVTASAARAAADAQYRQVANLLETGGVEAASRVVSSPLILTLSQQKAELERNLAELSKRYGAAHPEVVKVKAGIGDVERALELEVQKAQATMRNDLAVAVKRETQLTSEVETAQARLTKLAESSVQLRQLERSAAATASVYESFLARYKETSQQADLERAGARLISVAEPPRAPSHPRKKLILALAGIAGGVLGLGLAFGLELFSTVFHTPDELHARTGLPVLAVLPAVRRRTNKRWLVRQLVARPTTRFIEAARDLRTSLALLQGDVTPQVIMVTSALPGEGKSTTSITLAYLQHVAGHRSVIIDCNLRRPSLAKMFGADDAPTIEPYLRGEASIEDIVSIDPATGLHLIAAAPRKSVEDEWLHSSRLGELIEVLRDRYDFVILDAEATSSTSDSLLLAQRADAVLVVVRSGRTSASAVLHSLDRLEVSHCQIAGTVLSQAPANVRTDSLRGGRRFG</sequence>
<reference evidence="11 12" key="1">
    <citation type="submission" date="2017-02" db="EMBL/GenBank/DDBJ databases">
        <authorList>
            <person name="Peterson S.W."/>
        </authorList>
    </citation>
    <scope>NUCLEOTIDE SEQUENCE [LARGE SCALE GENOMIC DNA]</scope>
    <source>
        <strain evidence="11 12">USBA 369</strain>
    </source>
</reference>
<evidence type="ECO:0000259" key="10">
    <source>
        <dbReference type="Pfam" id="PF13807"/>
    </source>
</evidence>
<accession>A0A1T4SXE9</accession>
<feature type="domain" description="Polysaccharide chain length determinant N-terminal" evidence="9">
    <location>
        <begin position="22"/>
        <end position="113"/>
    </location>
</feature>
<evidence type="ECO:0000256" key="8">
    <source>
        <dbReference type="SAM" id="Phobius"/>
    </source>
</evidence>
<keyword evidence="3 8" id="KW-0812">Transmembrane</keyword>
<evidence type="ECO:0000313" key="11">
    <source>
        <dbReference type="EMBL" id="SKA32940.1"/>
    </source>
</evidence>
<gene>
    <name evidence="11" type="ORF">SAMN05428963_11579</name>
</gene>
<evidence type="ECO:0000256" key="5">
    <source>
        <dbReference type="ARBA" id="ARBA00022840"/>
    </source>
</evidence>
<keyword evidence="4" id="KW-0547">Nucleotide-binding</keyword>
<keyword evidence="12" id="KW-1185">Reference proteome</keyword>
<evidence type="ECO:0000313" key="12">
    <source>
        <dbReference type="Proteomes" id="UP000190135"/>
    </source>
</evidence>
<dbReference type="PANTHER" id="PTHR32309:SF13">
    <property type="entry name" value="FERRIC ENTEROBACTIN TRANSPORT PROTEIN FEPE"/>
    <property type="match status" value="1"/>
</dbReference>
<dbReference type="Pfam" id="PF02706">
    <property type="entry name" value="Wzz"/>
    <property type="match status" value="1"/>
</dbReference>
<dbReference type="Proteomes" id="UP000190135">
    <property type="component" value="Unassembled WGS sequence"/>
</dbReference>
<organism evidence="11 12">
    <name type="scientific">Consotaella salsifontis</name>
    <dbReference type="NCBI Taxonomy" id="1365950"/>
    <lineage>
        <taxon>Bacteria</taxon>
        <taxon>Pseudomonadati</taxon>
        <taxon>Pseudomonadota</taxon>
        <taxon>Alphaproteobacteria</taxon>
        <taxon>Hyphomicrobiales</taxon>
        <taxon>Aurantimonadaceae</taxon>
        <taxon>Consotaella</taxon>
    </lineage>
</organism>
<dbReference type="GO" id="GO:0005886">
    <property type="term" value="C:plasma membrane"/>
    <property type="evidence" value="ECO:0007669"/>
    <property type="project" value="UniProtKB-SubCell"/>
</dbReference>
<dbReference type="InterPro" id="IPR032807">
    <property type="entry name" value="GNVR"/>
</dbReference>
<dbReference type="AlphaFoldDB" id="A0A1T4SXE9"/>
<comment type="subcellular location">
    <subcellularLocation>
        <location evidence="1">Cell membrane</location>
        <topology evidence="1">Multi-pass membrane protein</topology>
    </subcellularLocation>
</comment>
<dbReference type="Gene3D" id="3.40.50.300">
    <property type="entry name" value="P-loop containing nucleotide triphosphate hydrolases"/>
    <property type="match status" value="1"/>
</dbReference>
<evidence type="ECO:0000256" key="2">
    <source>
        <dbReference type="ARBA" id="ARBA00022475"/>
    </source>
</evidence>
<dbReference type="CDD" id="cd05387">
    <property type="entry name" value="BY-kinase"/>
    <property type="match status" value="1"/>
</dbReference>
<feature type="transmembrane region" description="Helical" evidence="8">
    <location>
        <begin position="38"/>
        <end position="56"/>
    </location>
</feature>
<dbReference type="STRING" id="1365950.SAMN05428963_11579"/>
<dbReference type="Pfam" id="PF13807">
    <property type="entry name" value="GNVR"/>
    <property type="match status" value="1"/>
</dbReference>
<dbReference type="SUPFAM" id="SSF52540">
    <property type="entry name" value="P-loop containing nucleoside triphosphate hydrolases"/>
    <property type="match status" value="1"/>
</dbReference>
<dbReference type="InterPro" id="IPR050445">
    <property type="entry name" value="Bact_polysacc_biosynth/exp"/>
</dbReference>
<keyword evidence="2" id="KW-1003">Cell membrane</keyword>
<dbReference type="GO" id="GO:0004713">
    <property type="term" value="F:protein tyrosine kinase activity"/>
    <property type="evidence" value="ECO:0007669"/>
    <property type="project" value="TreeGrafter"/>
</dbReference>
<dbReference type="PANTHER" id="PTHR32309">
    <property type="entry name" value="TYROSINE-PROTEIN KINASE"/>
    <property type="match status" value="1"/>
</dbReference>
<protein>
    <submittedName>
        <fullName evidence="11">Capsular exopolysaccharide family</fullName>
    </submittedName>
</protein>
<keyword evidence="7 8" id="KW-0472">Membrane</keyword>
<dbReference type="EMBL" id="FUXL01000015">
    <property type="protein sequence ID" value="SKA32940.1"/>
    <property type="molecule type" value="Genomic_DNA"/>
</dbReference>
<evidence type="ECO:0000256" key="6">
    <source>
        <dbReference type="ARBA" id="ARBA00022989"/>
    </source>
</evidence>
<dbReference type="InterPro" id="IPR027417">
    <property type="entry name" value="P-loop_NTPase"/>
</dbReference>
<proteinExistence type="predicted"/>
<name>A0A1T4SXE9_9HYPH</name>
<evidence type="ECO:0000256" key="3">
    <source>
        <dbReference type="ARBA" id="ARBA00022692"/>
    </source>
</evidence>
<evidence type="ECO:0000259" key="9">
    <source>
        <dbReference type="Pfam" id="PF02706"/>
    </source>
</evidence>
<evidence type="ECO:0000256" key="7">
    <source>
        <dbReference type="ARBA" id="ARBA00023136"/>
    </source>
</evidence>
<dbReference type="InterPro" id="IPR005702">
    <property type="entry name" value="Wzc-like_C"/>
</dbReference>
<evidence type="ECO:0000256" key="4">
    <source>
        <dbReference type="ARBA" id="ARBA00022741"/>
    </source>
</evidence>